<organism evidence="1">
    <name type="scientific">Oryza brachyantha</name>
    <name type="common">malo sina</name>
    <dbReference type="NCBI Taxonomy" id="4533"/>
    <lineage>
        <taxon>Eukaryota</taxon>
        <taxon>Viridiplantae</taxon>
        <taxon>Streptophyta</taxon>
        <taxon>Embryophyta</taxon>
        <taxon>Tracheophyta</taxon>
        <taxon>Spermatophyta</taxon>
        <taxon>Magnoliopsida</taxon>
        <taxon>Liliopsida</taxon>
        <taxon>Poales</taxon>
        <taxon>Poaceae</taxon>
        <taxon>BOP clade</taxon>
        <taxon>Oryzoideae</taxon>
        <taxon>Oryzeae</taxon>
        <taxon>Oryzinae</taxon>
        <taxon>Oryza</taxon>
    </lineage>
</organism>
<protein>
    <submittedName>
        <fullName evidence="1">Uncharacterized protein</fullName>
    </submittedName>
</protein>
<proteinExistence type="predicted"/>
<evidence type="ECO:0000313" key="2">
    <source>
        <dbReference type="Proteomes" id="UP000006038"/>
    </source>
</evidence>
<dbReference type="HOGENOM" id="CLU_3035597_0_0_1"/>
<evidence type="ECO:0000313" key="1">
    <source>
        <dbReference type="EnsemblPlants" id="OB07G18970.1"/>
    </source>
</evidence>
<keyword evidence="2" id="KW-1185">Reference proteome</keyword>
<name>J3MKG5_ORYBR</name>
<dbReference type="EnsemblPlants" id="OB07G18970.1">
    <property type="protein sequence ID" value="OB07G18970.1"/>
    <property type="gene ID" value="OB07G18970"/>
</dbReference>
<accession>J3MKG5</accession>
<dbReference type="Proteomes" id="UP000006038">
    <property type="component" value="Chromosome 7"/>
</dbReference>
<dbReference type="AlphaFoldDB" id="J3MKG5"/>
<reference evidence="1" key="1">
    <citation type="journal article" date="2013" name="Nat. Commun.">
        <title>Whole-genome sequencing of Oryza brachyantha reveals mechanisms underlying Oryza genome evolution.</title>
        <authorList>
            <person name="Chen J."/>
            <person name="Huang Q."/>
            <person name="Gao D."/>
            <person name="Wang J."/>
            <person name="Lang Y."/>
            <person name="Liu T."/>
            <person name="Li B."/>
            <person name="Bai Z."/>
            <person name="Luis Goicoechea J."/>
            <person name="Liang C."/>
            <person name="Chen C."/>
            <person name="Zhang W."/>
            <person name="Sun S."/>
            <person name="Liao Y."/>
            <person name="Zhang X."/>
            <person name="Yang L."/>
            <person name="Song C."/>
            <person name="Wang M."/>
            <person name="Shi J."/>
            <person name="Liu G."/>
            <person name="Liu J."/>
            <person name="Zhou H."/>
            <person name="Zhou W."/>
            <person name="Yu Q."/>
            <person name="An N."/>
            <person name="Chen Y."/>
            <person name="Cai Q."/>
            <person name="Wang B."/>
            <person name="Liu B."/>
            <person name="Min J."/>
            <person name="Huang Y."/>
            <person name="Wu H."/>
            <person name="Li Z."/>
            <person name="Zhang Y."/>
            <person name="Yin Y."/>
            <person name="Song W."/>
            <person name="Jiang J."/>
            <person name="Jackson S.A."/>
            <person name="Wing R.A."/>
            <person name="Wang J."/>
            <person name="Chen M."/>
        </authorList>
    </citation>
    <scope>NUCLEOTIDE SEQUENCE [LARGE SCALE GENOMIC DNA]</scope>
    <source>
        <strain evidence="1">cv. IRGC 101232</strain>
    </source>
</reference>
<dbReference type="Gramene" id="OB07G18970.1">
    <property type="protein sequence ID" value="OB07G18970.1"/>
    <property type="gene ID" value="OB07G18970"/>
</dbReference>
<sequence length="55" mass="6657">MTCTKYHYKLFTCTVNELFGYLILLFMRAWRNDELQLPTFKVNIKAFPFIIYNSV</sequence>
<reference evidence="1" key="2">
    <citation type="submission" date="2013-04" db="UniProtKB">
        <authorList>
            <consortium name="EnsemblPlants"/>
        </authorList>
    </citation>
    <scope>IDENTIFICATION</scope>
</reference>